<dbReference type="PANTHER" id="PTHR42852">
    <property type="entry name" value="THIOL:DISULFIDE INTERCHANGE PROTEIN DSBE"/>
    <property type="match status" value="1"/>
</dbReference>
<comment type="caution">
    <text evidence="8">The sequence shown here is derived from an EMBL/GenBank/DDBJ whole genome shotgun (WGS) entry which is preliminary data.</text>
</comment>
<keyword evidence="5" id="KW-0676">Redox-active center</keyword>
<dbReference type="PROSITE" id="PS00194">
    <property type="entry name" value="THIOREDOXIN_1"/>
    <property type="match status" value="1"/>
</dbReference>
<dbReference type="RefSeq" id="WP_395115199.1">
    <property type="nucleotide sequence ID" value="NZ_JBIMSO010000053.1"/>
</dbReference>
<dbReference type="InterPro" id="IPR017937">
    <property type="entry name" value="Thioredoxin_CS"/>
</dbReference>
<feature type="region of interest" description="Disordered" evidence="6">
    <location>
        <begin position="28"/>
        <end position="48"/>
    </location>
</feature>
<feature type="domain" description="Thioredoxin" evidence="7">
    <location>
        <begin position="68"/>
        <end position="209"/>
    </location>
</feature>
<keyword evidence="3" id="KW-0735">Signal-anchor</keyword>
<dbReference type="InterPro" id="IPR036249">
    <property type="entry name" value="Thioredoxin-like_sf"/>
</dbReference>
<evidence type="ECO:0000256" key="3">
    <source>
        <dbReference type="ARBA" id="ARBA00022968"/>
    </source>
</evidence>
<comment type="subcellular location">
    <subcellularLocation>
        <location evidence="1">Cell envelope</location>
    </subcellularLocation>
</comment>
<sequence>MSNSGRWSLAVLVVVVGLVVALWPRDAEPDPTVQRTPPSSGVTSDTDLGPSRTAAALLQCPRPQPGSSPTSGPLDGITLSCLTDGTTVDLGAALAGTPTLLNLWAYWCAPCADELPILQEYAERAKLSVNVLTVHSDTNEEMALARLADLAVRLPGVQDAALRVRTAVGAPPVLPVSVLLRADGSVAKVVVKPFTSVDEIADVVAENLGVAA</sequence>
<evidence type="ECO:0000313" key="8">
    <source>
        <dbReference type="EMBL" id="MFH5209464.1"/>
    </source>
</evidence>
<evidence type="ECO:0000256" key="5">
    <source>
        <dbReference type="ARBA" id="ARBA00023284"/>
    </source>
</evidence>
<dbReference type="CDD" id="cd02966">
    <property type="entry name" value="TlpA_like_family"/>
    <property type="match status" value="1"/>
</dbReference>
<name>A0ABW7JQL8_9NOCA</name>
<evidence type="ECO:0000256" key="1">
    <source>
        <dbReference type="ARBA" id="ARBA00004196"/>
    </source>
</evidence>
<dbReference type="InterPro" id="IPR013766">
    <property type="entry name" value="Thioredoxin_domain"/>
</dbReference>
<dbReference type="Gene3D" id="3.40.30.10">
    <property type="entry name" value="Glutaredoxin"/>
    <property type="match status" value="1"/>
</dbReference>
<dbReference type="SUPFAM" id="SSF52833">
    <property type="entry name" value="Thioredoxin-like"/>
    <property type="match status" value="1"/>
</dbReference>
<dbReference type="InterPro" id="IPR050553">
    <property type="entry name" value="Thioredoxin_ResA/DsbE_sf"/>
</dbReference>
<dbReference type="Pfam" id="PF08534">
    <property type="entry name" value="Redoxin"/>
    <property type="match status" value="1"/>
</dbReference>
<dbReference type="PROSITE" id="PS51352">
    <property type="entry name" value="THIOREDOXIN_2"/>
    <property type="match status" value="1"/>
</dbReference>
<feature type="compositionally biased region" description="Polar residues" evidence="6">
    <location>
        <begin position="33"/>
        <end position="46"/>
    </location>
</feature>
<proteinExistence type="predicted"/>
<accession>A0ABW7JQL8</accession>
<keyword evidence="2" id="KW-0201">Cytochrome c-type biogenesis</keyword>
<dbReference type="InterPro" id="IPR013740">
    <property type="entry name" value="Redoxin"/>
</dbReference>
<dbReference type="PANTHER" id="PTHR42852:SF6">
    <property type="entry name" value="THIOL:DISULFIDE INTERCHANGE PROTEIN DSBE"/>
    <property type="match status" value="1"/>
</dbReference>
<evidence type="ECO:0000256" key="4">
    <source>
        <dbReference type="ARBA" id="ARBA00023157"/>
    </source>
</evidence>
<keyword evidence="3" id="KW-0812">Transmembrane</keyword>
<evidence type="ECO:0000313" key="9">
    <source>
        <dbReference type="Proteomes" id="UP001609175"/>
    </source>
</evidence>
<reference evidence="8 9" key="1">
    <citation type="submission" date="2024-10" db="EMBL/GenBank/DDBJ databases">
        <authorList>
            <person name="Riesco R."/>
        </authorList>
    </citation>
    <scope>NUCLEOTIDE SEQUENCE [LARGE SCALE GENOMIC DNA]</scope>
    <source>
        <strain evidence="8 9">NCIMB 15449</strain>
    </source>
</reference>
<protein>
    <submittedName>
        <fullName evidence="8">TlpA family protein disulfide reductase</fullName>
    </submittedName>
</protein>
<dbReference type="Proteomes" id="UP001609175">
    <property type="component" value="Unassembled WGS sequence"/>
</dbReference>
<organism evidence="8 9">
    <name type="scientific">Antrihabitans spumae</name>
    <dbReference type="NCBI Taxonomy" id="3373370"/>
    <lineage>
        <taxon>Bacteria</taxon>
        <taxon>Bacillati</taxon>
        <taxon>Actinomycetota</taxon>
        <taxon>Actinomycetes</taxon>
        <taxon>Mycobacteriales</taxon>
        <taxon>Nocardiaceae</taxon>
        <taxon>Antrihabitans</taxon>
    </lineage>
</organism>
<dbReference type="EMBL" id="JBIMSO010000053">
    <property type="protein sequence ID" value="MFH5209464.1"/>
    <property type="molecule type" value="Genomic_DNA"/>
</dbReference>
<evidence type="ECO:0000256" key="2">
    <source>
        <dbReference type="ARBA" id="ARBA00022748"/>
    </source>
</evidence>
<gene>
    <name evidence="8" type="ORF">ACHIPZ_14850</name>
</gene>
<keyword evidence="4" id="KW-1015">Disulfide bond</keyword>
<evidence type="ECO:0000256" key="6">
    <source>
        <dbReference type="SAM" id="MobiDB-lite"/>
    </source>
</evidence>
<evidence type="ECO:0000259" key="7">
    <source>
        <dbReference type="PROSITE" id="PS51352"/>
    </source>
</evidence>